<dbReference type="PANTHER" id="PTHR46943">
    <property type="entry name" value="PENTRAXIN-RELATED PROTEIN PTX3"/>
    <property type="match status" value="1"/>
</dbReference>
<reference evidence="4 5" key="1">
    <citation type="submission" date="2020-06" db="EMBL/GenBank/DDBJ databases">
        <authorList>
            <consortium name="Wellcome Sanger Institute Data Sharing"/>
        </authorList>
    </citation>
    <scope>NUCLEOTIDE SEQUENCE [LARGE SCALE GENOMIC DNA]</scope>
</reference>
<accession>A0AAY4A1D3</accession>
<dbReference type="PROSITE" id="PS00289">
    <property type="entry name" value="PTX_1"/>
    <property type="match status" value="1"/>
</dbReference>
<evidence type="ECO:0000313" key="4">
    <source>
        <dbReference type="Ensembl" id="ENSDCDP00010003133.1"/>
    </source>
</evidence>
<name>A0AAY4A1D3_9TELE</name>
<reference evidence="4" key="3">
    <citation type="submission" date="2025-09" db="UniProtKB">
        <authorList>
            <consortium name="Ensembl"/>
        </authorList>
    </citation>
    <scope>IDENTIFICATION</scope>
</reference>
<dbReference type="AlphaFoldDB" id="A0AAY4A1D3"/>
<dbReference type="SUPFAM" id="SSF49899">
    <property type="entry name" value="Concanavalin A-like lectins/glucanases"/>
    <property type="match status" value="1"/>
</dbReference>
<evidence type="ECO:0000259" key="3">
    <source>
        <dbReference type="PROSITE" id="PS51828"/>
    </source>
</evidence>
<keyword evidence="1" id="KW-1015">Disulfide bond</keyword>
<dbReference type="SMART" id="SM00159">
    <property type="entry name" value="PTX"/>
    <property type="match status" value="1"/>
</dbReference>
<sequence length="373" mass="41291">MTVTATTTPCASRDLSRWDRLFITLEDSQMRQNTLLQHMDDLVKVELQSLRDDMHRLCRRPENSCMGLSEQVSLGFDHAMGQLGEHQDRHNTTLQQLLELHRHQAASLMKAQMKSLPLALKEQDARSSTDGAKMERTLVALASGLQQFHDKLSAFELSAAERFLPSGCETALLFPMRSQHIFALVTPDASMALRALTICLWAKLTQSQNRTMLFSYRTTRNLQELQLSLARQSVQFVVHAGVHLVEARNAAEDGDGEWRHYCLTWSSNQGLASLWLDGQQVAIVPGVARGHTLHDKGTITLGQQGSPAGLDGDGDPTLAFNGKMTGVNMWDHVLGAEKVSQNSRREGSCNTRGNVIGWGVSEIVPHGGAQFIN</sequence>
<dbReference type="InterPro" id="IPR030476">
    <property type="entry name" value="Pentaxin_CS"/>
</dbReference>
<dbReference type="Gene3D" id="2.60.120.200">
    <property type="match status" value="1"/>
</dbReference>
<dbReference type="InterPro" id="IPR058832">
    <property type="entry name" value="PTX3_N"/>
</dbReference>
<evidence type="ECO:0000256" key="2">
    <source>
        <dbReference type="PROSITE-ProRule" id="PRU01172"/>
    </source>
</evidence>
<dbReference type="PROSITE" id="PS51828">
    <property type="entry name" value="PTX_2"/>
    <property type="match status" value="1"/>
</dbReference>
<dbReference type="PRINTS" id="PR00895">
    <property type="entry name" value="PENTAXIN"/>
</dbReference>
<protein>
    <recommendedName>
        <fullName evidence="3">Pentraxin (PTX) domain-containing protein</fullName>
    </recommendedName>
</protein>
<dbReference type="Pfam" id="PF26206">
    <property type="entry name" value="PTX3_N"/>
    <property type="match status" value="1"/>
</dbReference>
<dbReference type="PANTHER" id="PTHR46943:SF1">
    <property type="entry name" value="PENTRAXIN-RELATED PROTEIN PTX3"/>
    <property type="match status" value="1"/>
</dbReference>
<dbReference type="GO" id="GO:0005615">
    <property type="term" value="C:extracellular space"/>
    <property type="evidence" value="ECO:0007669"/>
    <property type="project" value="TreeGrafter"/>
</dbReference>
<dbReference type="InterPro" id="IPR013320">
    <property type="entry name" value="ConA-like_dom_sf"/>
</dbReference>
<dbReference type="GO" id="GO:0045087">
    <property type="term" value="P:innate immune response"/>
    <property type="evidence" value="ECO:0007669"/>
    <property type="project" value="TreeGrafter"/>
</dbReference>
<dbReference type="Pfam" id="PF00354">
    <property type="entry name" value="Pentaxin"/>
    <property type="match status" value="1"/>
</dbReference>
<proteinExistence type="predicted"/>
<dbReference type="InterPro" id="IPR042837">
    <property type="entry name" value="PTX3"/>
</dbReference>
<gene>
    <name evidence="4" type="primary">ptx3b</name>
</gene>
<dbReference type="InterPro" id="IPR001759">
    <property type="entry name" value="PTX_dom"/>
</dbReference>
<evidence type="ECO:0000256" key="1">
    <source>
        <dbReference type="ARBA" id="ARBA00023157"/>
    </source>
</evidence>
<reference evidence="4" key="2">
    <citation type="submission" date="2025-08" db="UniProtKB">
        <authorList>
            <consortium name="Ensembl"/>
        </authorList>
    </citation>
    <scope>IDENTIFICATION</scope>
</reference>
<dbReference type="Ensembl" id="ENSDCDT00010003252.1">
    <property type="protein sequence ID" value="ENSDCDP00010003133.1"/>
    <property type="gene ID" value="ENSDCDG00010001451.1"/>
</dbReference>
<keyword evidence="5" id="KW-1185">Reference proteome</keyword>
<organism evidence="4 5">
    <name type="scientific">Denticeps clupeoides</name>
    <name type="common">denticle herring</name>
    <dbReference type="NCBI Taxonomy" id="299321"/>
    <lineage>
        <taxon>Eukaryota</taxon>
        <taxon>Metazoa</taxon>
        <taxon>Chordata</taxon>
        <taxon>Craniata</taxon>
        <taxon>Vertebrata</taxon>
        <taxon>Euteleostomi</taxon>
        <taxon>Actinopterygii</taxon>
        <taxon>Neopterygii</taxon>
        <taxon>Teleostei</taxon>
        <taxon>Clupei</taxon>
        <taxon>Clupeiformes</taxon>
        <taxon>Denticipitoidei</taxon>
        <taxon>Denticipitidae</taxon>
        <taxon>Denticeps</taxon>
    </lineage>
</organism>
<evidence type="ECO:0000313" key="5">
    <source>
        <dbReference type="Proteomes" id="UP000694580"/>
    </source>
</evidence>
<dbReference type="Proteomes" id="UP000694580">
    <property type="component" value="Chromosome 4"/>
</dbReference>
<comment type="caution">
    <text evidence="2">Lacks conserved residue(s) required for the propagation of feature annotation.</text>
</comment>
<feature type="domain" description="Pentraxin (PTX)" evidence="3">
    <location>
        <begin position="168"/>
        <end position="373"/>
    </location>
</feature>
<dbReference type="GO" id="GO:0001849">
    <property type="term" value="F:complement component C1q complex binding"/>
    <property type="evidence" value="ECO:0007669"/>
    <property type="project" value="TreeGrafter"/>
</dbReference>
<dbReference type="GeneTree" id="ENSGT01100000263515"/>